<dbReference type="RefSeq" id="WP_349958084.1">
    <property type="nucleotide sequence ID" value="NZ_CP157960.1"/>
</dbReference>
<accession>A0AAU7RUV5</accession>
<name>A0AAU7RUV5_9HYPH</name>
<sequence>MLRKLFRMFTSKQTEDPEAMLYSAVFNETAAQGHLLGRRATDRCTEMLGEALKSVDEPPMMRAKRAYAGYKAVEEKYSEILLEQMKPWVEANLGGKIRSLNLSANIEELLPQAAEHARGQFRENAASVFSRKTKDLLQAELTWRLANADRLEQNAFEPPPWATEDEQLNASKMMEIPSLLKG</sequence>
<gene>
    <name evidence="1" type="ORF">ABM479_05715</name>
</gene>
<organism evidence="1">
    <name type="scientific">Rhizobium sp. ZPR3</name>
    <dbReference type="NCBI Taxonomy" id="3158967"/>
    <lineage>
        <taxon>Bacteria</taxon>
        <taxon>Pseudomonadati</taxon>
        <taxon>Pseudomonadota</taxon>
        <taxon>Alphaproteobacteria</taxon>
        <taxon>Hyphomicrobiales</taxon>
        <taxon>Rhizobiaceae</taxon>
        <taxon>Rhizobium/Agrobacterium group</taxon>
        <taxon>Rhizobium</taxon>
    </lineage>
</organism>
<dbReference type="EMBL" id="CP157960">
    <property type="protein sequence ID" value="XBT93957.1"/>
    <property type="molecule type" value="Genomic_DNA"/>
</dbReference>
<reference evidence="1" key="1">
    <citation type="submission" date="2024-06" db="EMBL/GenBank/DDBJ databases">
        <authorList>
            <person name="Li T."/>
            <person name="Gao R."/>
        </authorList>
    </citation>
    <scope>NUCLEOTIDE SEQUENCE</scope>
    <source>
        <strain evidence="1">ZPR3</strain>
    </source>
</reference>
<dbReference type="AlphaFoldDB" id="A0AAU7RUV5"/>
<proteinExistence type="predicted"/>
<protein>
    <submittedName>
        <fullName evidence="1">Uncharacterized protein</fullName>
    </submittedName>
</protein>
<evidence type="ECO:0000313" key="1">
    <source>
        <dbReference type="EMBL" id="XBT93957.1"/>
    </source>
</evidence>